<sequence length="119" mass="13102">MSLKMQHFPQAQQDYRPPLIAHDNHFLGDVAASTDSDRPISAGFYHIKSGQALEYTYTYDEMKIILEGVVKVKDASGQEVTASKGDVFYFPKGSTITFTTESPEGVKAFYCGQRAQGAA</sequence>
<name>A0ACC3AEV0_9EURO</name>
<reference evidence="1" key="1">
    <citation type="submission" date="2022-10" db="EMBL/GenBank/DDBJ databases">
        <title>Culturing micro-colonial fungi from biological soil crusts in the Mojave desert and describing Neophaeococcomyces mojavensis, and introducing the new genera and species Taxawa tesnikishii.</title>
        <authorList>
            <person name="Kurbessoian T."/>
            <person name="Stajich J.E."/>
        </authorList>
    </citation>
    <scope>NUCLEOTIDE SEQUENCE</scope>
    <source>
        <strain evidence="1">JES_112</strain>
    </source>
</reference>
<evidence type="ECO:0000313" key="1">
    <source>
        <dbReference type="EMBL" id="KAJ9660760.1"/>
    </source>
</evidence>
<keyword evidence="2" id="KW-1185">Reference proteome</keyword>
<evidence type="ECO:0000313" key="2">
    <source>
        <dbReference type="Proteomes" id="UP001172386"/>
    </source>
</evidence>
<dbReference type="EMBL" id="JAPDRQ010000028">
    <property type="protein sequence ID" value="KAJ9660760.1"/>
    <property type="molecule type" value="Genomic_DNA"/>
</dbReference>
<proteinExistence type="predicted"/>
<gene>
    <name evidence="1" type="ORF">H2198_002299</name>
</gene>
<dbReference type="Proteomes" id="UP001172386">
    <property type="component" value="Unassembled WGS sequence"/>
</dbReference>
<protein>
    <submittedName>
        <fullName evidence="1">Uncharacterized protein</fullName>
    </submittedName>
</protein>
<comment type="caution">
    <text evidence="1">The sequence shown here is derived from an EMBL/GenBank/DDBJ whole genome shotgun (WGS) entry which is preliminary data.</text>
</comment>
<accession>A0ACC3AEV0</accession>
<organism evidence="1 2">
    <name type="scientific">Neophaeococcomyces mojaviensis</name>
    <dbReference type="NCBI Taxonomy" id="3383035"/>
    <lineage>
        <taxon>Eukaryota</taxon>
        <taxon>Fungi</taxon>
        <taxon>Dikarya</taxon>
        <taxon>Ascomycota</taxon>
        <taxon>Pezizomycotina</taxon>
        <taxon>Eurotiomycetes</taxon>
        <taxon>Chaetothyriomycetidae</taxon>
        <taxon>Chaetothyriales</taxon>
        <taxon>Chaetothyriales incertae sedis</taxon>
        <taxon>Neophaeococcomyces</taxon>
    </lineage>
</organism>